<dbReference type="EMBL" id="MW280188">
    <property type="protein sequence ID" value="QVW10165.1"/>
    <property type="molecule type" value="Genomic_RNA"/>
</dbReference>
<gene>
    <name evidence="3" type="primary">ORF3</name>
</gene>
<sequence>MPLTPDTQQQTFRTLIACVCVVAAFWALTRSTLPHVGDPSHSLPFGGWYKDGTKSFAFNGQQSGPNSNHKSLALVLALVIIIVLHALARRSNNNQCARFVN</sequence>
<evidence type="ECO:0000313" key="3">
    <source>
        <dbReference type="EMBL" id="QVW10165.1"/>
    </source>
</evidence>
<reference evidence="2" key="1">
    <citation type="submission" date="2019-01" db="EMBL/GenBank/DDBJ databases">
        <title>Complete nucleotide sequence of a new potexvirus, 'cnidium virus X', isolated from Cnidium officinale in Japan.</title>
        <authorList>
            <person name="Honma H."/>
            <person name="Tsushima D."/>
            <person name="Kawakami H."/>
            <person name="Fujihara N."/>
            <person name="Tsusaka T."/>
            <person name="Kawashimo M."/>
            <person name="Nishimura T."/>
            <person name="Fuji S."/>
        </authorList>
    </citation>
    <scope>NUCLEOTIDE SEQUENCE</scope>
</reference>
<protein>
    <submittedName>
        <fullName evidence="2">Triple gene block protein 2</fullName>
    </submittedName>
</protein>
<keyword evidence="1" id="KW-1133">Transmembrane helix</keyword>
<evidence type="ECO:0000313" key="4">
    <source>
        <dbReference type="EMBL" id="QVW10168.1"/>
    </source>
</evidence>
<evidence type="ECO:0000256" key="1">
    <source>
        <dbReference type="SAM" id="Phobius"/>
    </source>
</evidence>
<evidence type="ECO:0000313" key="2">
    <source>
        <dbReference type="EMBL" id="BBI37362.1"/>
    </source>
</evidence>
<dbReference type="InterPro" id="IPR001896">
    <property type="entry name" value="Plant_vir_prot"/>
</dbReference>
<proteinExistence type="predicted"/>
<dbReference type="Proteomes" id="UP000680285">
    <property type="component" value="Segment"/>
</dbReference>
<accession>A0A455TQM8</accession>
<keyword evidence="1" id="KW-0812">Transmembrane</keyword>
<feature type="transmembrane region" description="Helical" evidence="1">
    <location>
        <begin position="12"/>
        <end position="29"/>
    </location>
</feature>
<organism evidence="2">
    <name type="scientific">Cnidium virus X</name>
    <dbReference type="NCBI Taxonomy" id="2510428"/>
    <lineage>
        <taxon>Viruses</taxon>
        <taxon>Riboviria</taxon>
        <taxon>Orthornavirae</taxon>
        <taxon>Kitrinoviricota</taxon>
        <taxon>Alsuviricetes</taxon>
        <taxon>Tymovirales</taxon>
        <taxon>Alphaflexiviridae</taxon>
        <taxon>Potexvirus</taxon>
        <taxon>Potexvirus ecscnidii</taxon>
    </lineage>
</organism>
<keyword evidence="5" id="KW-1185">Reference proteome</keyword>
<reference evidence="4" key="3">
    <citation type="submission" date="2020-12" db="EMBL/GenBank/DDBJ databases">
        <title>Report of Cnidium virus X infecting Cnidium offioinale.</title>
        <authorList>
            <person name="Chung B."/>
        </authorList>
    </citation>
    <scope>NUCLEOTIDE SEQUENCE</scope>
    <source>
        <strain evidence="4">CnVX-Cnidium-kr6</strain>
    </source>
</reference>
<evidence type="ECO:0000313" key="5">
    <source>
        <dbReference type="Proteomes" id="UP000680285"/>
    </source>
</evidence>
<name>A0A455TQM8_9VIRU</name>
<keyword evidence="1" id="KW-0472">Membrane</keyword>
<dbReference type="Pfam" id="PF01307">
    <property type="entry name" value="Plant_vir_prot"/>
    <property type="match status" value="1"/>
</dbReference>
<reference evidence="3" key="2">
    <citation type="submission" date="2020-11" db="EMBL/GenBank/DDBJ databases">
        <title>Report of Cnidium virus X infecting Cnidium offioinale.</title>
        <authorList>
            <person name="Chung B.N."/>
        </authorList>
    </citation>
    <scope>NUCLEOTIDE SEQUENCE</scope>
    <source>
        <strain evidence="3">CnVX-cnidium-kr1</strain>
    </source>
</reference>
<dbReference type="EMBL" id="LC460456">
    <property type="protein sequence ID" value="BBI37362.1"/>
    <property type="molecule type" value="Genomic_RNA"/>
</dbReference>
<dbReference type="EMBL" id="MW346676">
    <property type="protein sequence ID" value="QVW10168.1"/>
    <property type="molecule type" value="Genomic_RNA"/>
</dbReference>
<feature type="transmembrane region" description="Helical" evidence="1">
    <location>
        <begin position="71"/>
        <end position="88"/>
    </location>
</feature>